<reference evidence="2 3" key="1">
    <citation type="submission" date="2020-12" db="EMBL/GenBank/DDBJ databases">
        <title>A novel species.</title>
        <authorList>
            <person name="Li K."/>
        </authorList>
    </citation>
    <scope>NUCLEOTIDE SEQUENCE [LARGE SCALE GENOMIC DNA]</scope>
    <source>
        <strain evidence="2 3">ZYC-3</strain>
    </source>
</reference>
<dbReference type="EMBL" id="CP066831">
    <property type="protein sequence ID" value="QQM41824.1"/>
    <property type="molecule type" value="Genomic_DNA"/>
</dbReference>
<keyword evidence="3" id="KW-1185">Reference proteome</keyword>
<keyword evidence="1" id="KW-0812">Transmembrane</keyword>
<feature type="transmembrane region" description="Helical" evidence="1">
    <location>
        <begin position="306"/>
        <end position="327"/>
    </location>
</feature>
<dbReference type="AlphaFoldDB" id="A0A7T7KXU5"/>
<dbReference type="Proteomes" id="UP000595636">
    <property type="component" value="Chromosome"/>
</dbReference>
<feature type="transmembrane region" description="Helical" evidence="1">
    <location>
        <begin position="134"/>
        <end position="157"/>
    </location>
</feature>
<feature type="transmembrane region" description="Helical" evidence="1">
    <location>
        <begin position="88"/>
        <end position="113"/>
    </location>
</feature>
<gene>
    <name evidence="2" type="ORF">JEQ17_21805</name>
</gene>
<evidence type="ECO:0008006" key="4">
    <source>
        <dbReference type="Google" id="ProtNLM"/>
    </source>
</evidence>
<feature type="transmembrane region" description="Helical" evidence="1">
    <location>
        <begin position="34"/>
        <end position="53"/>
    </location>
</feature>
<organism evidence="2 3">
    <name type="scientific">Streptomyces liliifuscus</name>
    <dbReference type="NCBI Taxonomy" id="2797636"/>
    <lineage>
        <taxon>Bacteria</taxon>
        <taxon>Bacillati</taxon>
        <taxon>Actinomycetota</taxon>
        <taxon>Actinomycetes</taxon>
        <taxon>Kitasatosporales</taxon>
        <taxon>Streptomycetaceae</taxon>
        <taxon>Streptomyces</taxon>
    </lineage>
</organism>
<keyword evidence="1" id="KW-0472">Membrane</keyword>
<feature type="transmembrane region" description="Helical" evidence="1">
    <location>
        <begin position="206"/>
        <end position="225"/>
    </location>
</feature>
<protein>
    <recommendedName>
        <fullName evidence="4">ABC transporter permease</fullName>
    </recommendedName>
</protein>
<evidence type="ECO:0000313" key="3">
    <source>
        <dbReference type="Proteomes" id="UP000595636"/>
    </source>
</evidence>
<feature type="transmembrane region" description="Helical" evidence="1">
    <location>
        <begin position="177"/>
        <end position="199"/>
    </location>
</feature>
<keyword evidence="1" id="KW-1133">Transmembrane helix</keyword>
<sequence>MTTLLASDGTSTGSSPRAGRGLARSVLRLHRSALWFWLLLVVVLSATMLWAYGPGYDAADTDLRERCRASVEACHFPDGSAFHRYDRAFSYSTLVVTYFPFLVAVWAGAALIARELETGTAHLAWTQSVSPTRWLTAKLAVPALIITAGSAVLVPLHRLMWTQDVGLRSIDWYDRSIYPSSGTVPLAYALCGLALGALAGLVVGRALPALGVAFAALLAVFYLGAEYRLSLWPTVTVTGAKALNLPDDALQLDRGVITDEGTRIANNMACTDADGAAGLRHCLADSGLDEIWATYHPKSHFWPLQLAETGVVLAVAALAVTAAFVLLRRRTATEGVAV</sequence>
<evidence type="ECO:0000256" key="1">
    <source>
        <dbReference type="SAM" id="Phobius"/>
    </source>
</evidence>
<dbReference type="RefSeq" id="WP_200396793.1">
    <property type="nucleotide sequence ID" value="NZ_CP066831.1"/>
</dbReference>
<proteinExistence type="predicted"/>
<accession>A0A7T7KXU5</accession>
<dbReference type="KEGG" id="slf:JEQ17_21805"/>
<evidence type="ECO:0000313" key="2">
    <source>
        <dbReference type="EMBL" id="QQM41824.1"/>
    </source>
</evidence>
<name>A0A7T7KXU5_9ACTN</name>